<dbReference type="CDD" id="cd09076">
    <property type="entry name" value="L1-EN"/>
    <property type="match status" value="1"/>
</dbReference>
<dbReference type="InterPro" id="IPR000477">
    <property type="entry name" value="RT_dom"/>
</dbReference>
<evidence type="ECO:0000313" key="3">
    <source>
        <dbReference type="Proteomes" id="UP000299102"/>
    </source>
</evidence>
<name>A0A4C1TX51_EUMVA</name>
<dbReference type="GO" id="GO:0003824">
    <property type="term" value="F:catalytic activity"/>
    <property type="evidence" value="ECO:0007669"/>
    <property type="project" value="InterPro"/>
</dbReference>
<dbReference type="PANTHER" id="PTHR47027:SF20">
    <property type="entry name" value="REVERSE TRANSCRIPTASE-LIKE PROTEIN WITH RNA-DIRECTED DNA POLYMERASE DOMAIN"/>
    <property type="match status" value="1"/>
</dbReference>
<reference evidence="2 3" key="1">
    <citation type="journal article" date="2019" name="Commun. Biol.">
        <title>The bagworm genome reveals a unique fibroin gene that provides high tensile strength.</title>
        <authorList>
            <person name="Kono N."/>
            <person name="Nakamura H."/>
            <person name="Ohtoshi R."/>
            <person name="Tomita M."/>
            <person name="Numata K."/>
            <person name="Arakawa K."/>
        </authorList>
    </citation>
    <scope>NUCLEOTIDE SEQUENCE [LARGE SCALE GENOMIC DNA]</scope>
</reference>
<dbReference type="Proteomes" id="UP000299102">
    <property type="component" value="Unassembled WGS sequence"/>
</dbReference>
<accession>A0A4C1TX51</accession>
<evidence type="ECO:0000259" key="1">
    <source>
        <dbReference type="PROSITE" id="PS50878"/>
    </source>
</evidence>
<dbReference type="InterPro" id="IPR043502">
    <property type="entry name" value="DNA/RNA_pol_sf"/>
</dbReference>
<dbReference type="PANTHER" id="PTHR47027">
    <property type="entry name" value="REVERSE TRANSCRIPTASE DOMAIN-CONTAINING PROTEIN"/>
    <property type="match status" value="1"/>
</dbReference>
<keyword evidence="3" id="KW-1185">Reference proteome</keyword>
<feature type="domain" description="Reverse transcriptase" evidence="1">
    <location>
        <begin position="478"/>
        <end position="743"/>
    </location>
</feature>
<dbReference type="GO" id="GO:0071897">
    <property type="term" value="P:DNA biosynthetic process"/>
    <property type="evidence" value="ECO:0007669"/>
    <property type="project" value="UniProtKB-ARBA"/>
</dbReference>
<organism evidence="2 3">
    <name type="scientific">Eumeta variegata</name>
    <name type="common">Bagworm moth</name>
    <name type="synonym">Eumeta japonica</name>
    <dbReference type="NCBI Taxonomy" id="151549"/>
    <lineage>
        <taxon>Eukaryota</taxon>
        <taxon>Metazoa</taxon>
        <taxon>Ecdysozoa</taxon>
        <taxon>Arthropoda</taxon>
        <taxon>Hexapoda</taxon>
        <taxon>Insecta</taxon>
        <taxon>Pterygota</taxon>
        <taxon>Neoptera</taxon>
        <taxon>Endopterygota</taxon>
        <taxon>Lepidoptera</taxon>
        <taxon>Glossata</taxon>
        <taxon>Ditrysia</taxon>
        <taxon>Tineoidea</taxon>
        <taxon>Psychidae</taxon>
        <taxon>Oiketicinae</taxon>
        <taxon>Eumeta</taxon>
    </lineage>
</organism>
<dbReference type="InterPro" id="IPR036691">
    <property type="entry name" value="Endo/exonu/phosph_ase_sf"/>
</dbReference>
<dbReference type="SUPFAM" id="SSF56672">
    <property type="entry name" value="DNA/RNA polymerases"/>
    <property type="match status" value="1"/>
</dbReference>
<sequence>MTLKLYKSDTDPGSQAAMMMVYCLCQEEKVEYIDVNILEGEHLSEELTKHGVGLLIKKEYKTNIDNYTGISESVCLLNLKFENTIISIIQVYAPTQDAIDKEINSFYDQINRARSLANGKQIIMGDFNAKIGQRKNTENSIIGPFCYGTRNQRGDRLVQYGIENNLTIIKFIFKKKTENLWTWTTPDKKSKNQIDYIMSNCPKLFQNIEILNNNNFASDHRLVRATIQIIKHKKCRANFERVISNLSTLQNQAQYLSNLTKKSENVFWEDTDDIETFYLKIETSIHQSYNEITTEKPKQDIISYETKELIKKRSELLHAPLKTQEERKELATLFKTTNKKLKQDYKTYRLKIIENNLLKTGSQKRAHKQLNSDKKWIPSLKSRKTTKTLQTREDLVKIASDFYKNLYDDENYEQCYKDNLNYNWETNSPVQLFNADEIIKNIDKLKIEKSPGPDNIPNEALKIGKPILIQHLITLFNKILETQNIPQKWGESRITLLYKKGDPQDIGNYRPISLLPTMYKLFAMCLEKRLEPDIEKHQTKEQAGFRPGFSTIDHIHTIEQIVEKYQEFKSPLYLAYVDYAKAFDSITHESIWQALKHQNIPDIYINIIKNIYIKSTSRVKLDRLGPKINIRRGVKQGDPLSPKLFIAVLQNIMKDLKWEGKGINIDGKYLSNLRFADDIVLFSTSSKQLEEMLTDLSDSSNTIGLQLNTSKTKVTTNSRQTPIIVNQTPIEYVDSYIYLGKLISFKSTRHKDELDRRINMSWKKFWSLKEILKSKLPLKLKKKVMDSCVLPCLTYGAQTWIYNKYTKTKIRTCQRSMERSILDLKLKDKHRSSDIRHKTKLINAGKHAQQLKWKWAGHMIRTTGERWTKLVTTWKGPKGKRARGRPIDRWTDDLRKIAGDNWIEAAGDRAQWRQLEEAYTREGP</sequence>
<dbReference type="OrthoDB" id="407509at2759"/>
<dbReference type="AlphaFoldDB" id="A0A4C1TX51"/>
<dbReference type="Gene3D" id="3.60.10.10">
    <property type="entry name" value="Endonuclease/exonuclease/phosphatase"/>
    <property type="match status" value="1"/>
</dbReference>
<dbReference type="Pfam" id="PF14529">
    <property type="entry name" value="Exo_endo_phos_2"/>
    <property type="match status" value="1"/>
</dbReference>
<dbReference type="InterPro" id="IPR005135">
    <property type="entry name" value="Endo/exonuclease/phosphatase"/>
</dbReference>
<dbReference type="EMBL" id="BGZK01000097">
    <property type="protein sequence ID" value="GBP18464.1"/>
    <property type="molecule type" value="Genomic_DNA"/>
</dbReference>
<dbReference type="CDD" id="cd01650">
    <property type="entry name" value="RT_nLTR_like"/>
    <property type="match status" value="1"/>
</dbReference>
<evidence type="ECO:0000313" key="2">
    <source>
        <dbReference type="EMBL" id="GBP18464.1"/>
    </source>
</evidence>
<dbReference type="Pfam" id="PF00078">
    <property type="entry name" value="RVT_1"/>
    <property type="match status" value="1"/>
</dbReference>
<dbReference type="PROSITE" id="PS50878">
    <property type="entry name" value="RT_POL"/>
    <property type="match status" value="1"/>
</dbReference>
<proteinExistence type="predicted"/>
<gene>
    <name evidence="2" type="ORF">EVAR_93869_1</name>
</gene>
<comment type="caution">
    <text evidence="2">The sequence shown here is derived from an EMBL/GenBank/DDBJ whole genome shotgun (WGS) entry which is preliminary data.</text>
</comment>
<dbReference type="SUPFAM" id="SSF56219">
    <property type="entry name" value="DNase I-like"/>
    <property type="match status" value="1"/>
</dbReference>
<protein>
    <submittedName>
        <fullName evidence="2">Uncharacterized transposon-derived protein F52C9.6</fullName>
    </submittedName>
</protein>